<dbReference type="Proteomes" id="UP000185696">
    <property type="component" value="Unassembled WGS sequence"/>
</dbReference>
<protein>
    <recommendedName>
        <fullName evidence="4">SGNH hydrolase-type esterase domain-containing protein</fullName>
    </recommendedName>
</protein>
<dbReference type="InterPro" id="IPR036514">
    <property type="entry name" value="SGNH_hydro_sf"/>
</dbReference>
<dbReference type="EMBL" id="MSIF01000002">
    <property type="protein sequence ID" value="OLF12805.1"/>
    <property type="molecule type" value="Genomic_DNA"/>
</dbReference>
<feature type="signal peptide" evidence="3">
    <location>
        <begin position="1"/>
        <end position="20"/>
    </location>
</feature>
<dbReference type="SUPFAM" id="SSF52266">
    <property type="entry name" value="SGNH hydrolase"/>
    <property type="match status" value="1"/>
</dbReference>
<feature type="active site" evidence="1">
    <location>
        <position position="291"/>
    </location>
</feature>
<gene>
    <name evidence="5" type="ORF">BLA60_05920</name>
</gene>
<dbReference type="Gene3D" id="3.40.50.1110">
    <property type="entry name" value="SGNH hydrolase"/>
    <property type="match status" value="1"/>
</dbReference>
<dbReference type="InterPro" id="IPR013830">
    <property type="entry name" value="SGNH_hydro"/>
</dbReference>
<feature type="disulfide bond" evidence="2">
    <location>
        <begin position="54"/>
        <end position="80"/>
    </location>
</feature>
<dbReference type="InterPro" id="IPR037460">
    <property type="entry name" value="SEST-like"/>
</dbReference>
<dbReference type="GO" id="GO:0019433">
    <property type="term" value="P:triglyceride catabolic process"/>
    <property type="evidence" value="ECO:0007669"/>
    <property type="project" value="TreeGrafter"/>
</dbReference>
<keyword evidence="6" id="KW-1185">Reference proteome</keyword>
<feature type="chain" id="PRO_5038799968" description="SGNH hydrolase-type esterase domain-containing protein" evidence="3">
    <location>
        <begin position="21"/>
        <end position="311"/>
    </location>
</feature>
<dbReference type="GO" id="GO:0004806">
    <property type="term" value="F:triacylglycerol lipase activity"/>
    <property type="evidence" value="ECO:0007669"/>
    <property type="project" value="TreeGrafter"/>
</dbReference>
<dbReference type="PANTHER" id="PTHR37981">
    <property type="entry name" value="LIPASE 2"/>
    <property type="match status" value="1"/>
</dbReference>
<accession>A0A7Z0WQV6</accession>
<evidence type="ECO:0000256" key="3">
    <source>
        <dbReference type="SAM" id="SignalP"/>
    </source>
</evidence>
<proteinExistence type="predicted"/>
<keyword evidence="2" id="KW-1015">Disulfide bond</keyword>
<dbReference type="OrthoDB" id="5503950at2"/>
<dbReference type="Pfam" id="PF13472">
    <property type="entry name" value="Lipase_GDSL_2"/>
    <property type="match status" value="1"/>
</dbReference>
<feature type="disulfide bond" evidence="2">
    <location>
        <begin position="211"/>
        <end position="266"/>
    </location>
</feature>
<keyword evidence="3" id="KW-0732">Signal</keyword>
<evidence type="ECO:0000259" key="4">
    <source>
        <dbReference type="Pfam" id="PF13472"/>
    </source>
</evidence>
<name>A0A7Z0WQV6_9PSEU</name>
<dbReference type="PANTHER" id="PTHR37981:SF1">
    <property type="entry name" value="SGNH HYDROLASE-TYPE ESTERASE DOMAIN-CONTAINING PROTEIN"/>
    <property type="match status" value="1"/>
</dbReference>
<evidence type="ECO:0000313" key="5">
    <source>
        <dbReference type="EMBL" id="OLF12805.1"/>
    </source>
</evidence>
<evidence type="ECO:0000313" key="6">
    <source>
        <dbReference type="Proteomes" id="UP000185696"/>
    </source>
</evidence>
<feature type="active site" description="Nucleophile" evidence="1">
    <location>
        <position position="34"/>
    </location>
</feature>
<comment type="caution">
    <text evidence="5">The sequence shown here is derived from an EMBL/GenBank/DDBJ whole genome shotgun (WGS) entry which is preliminary data.</text>
</comment>
<dbReference type="CDD" id="cd01823">
    <property type="entry name" value="SEST_like"/>
    <property type="match status" value="1"/>
</dbReference>
<feature type="disulfide bond" evidence="2">
    <location>
        <begin position="146"/>
        <end position="160"/>
    </location>
</feature>
<evidence type="ECO:0000256" key="2">
    <source>
        <dbReference type="PIRSR" id="PIRSR637460-2"/>
    </source>
</evidence>
<feature type="domain" description="SGNH hydrolase-type esterase" evidence="4">
    <location>
        <begin position="30"/>
        <end position="298"/>
    </location>
</feature>
<dbReference type="AlphaFoldDB" id="A0A7Z0WQV6"/>
<organism evidence="5 6">
    <name type="scientific">Actinophytocola xinjiangensis</name>
    <dbReference type="NCBI Taxonomy" id="485602"/>
    <lineage>
        <taxon>Bacteria</taxon>
        <taxon>Bacillati</taxon>
        <taxon>Actinomycetota</taxon>
        <taxon>Actinomycetes</taxon>
        <taxon>Pseudonocardiales</taxon>
        <taxon>Pseudonocardiaceae</taxon>
    </lineage>
</organism>
<sequence length="311" mass="32516">MLGLVAAMTAGLLAPSVASAAQAQSLEWVALGDSYTAGVIQATGDVVDNPPDGCARTTESYPEVIRRDLGSLVNLRNVSCGAATVTDVYRDEQTPLGRPLPPLGTDPDAPFAPVPVQLDALTPGTELVTVGAGGNTIGFGPILVRCLTLGAENLGVGTPCADEFTASLPQRLETLRAEYDQMLTAIHAKSPFAKVITVGYPHVIPDDATDCTYGDPRQFATMTSGDLDWARTSVLEPLNTVIQQVTAAHGDTFVDLYAPSRGHSVCDDTGTDNWADGIFTSLVPLRYAYVHPNARGHADAAALVEDAILGG</sequence>
<evidence type="ECO:0000256" key="1">
    <source>
        <dbReference type="PIRSR" id="PIRSR637460-1"/>
    </source>
</evidence>
<reference evidence="5 6" key="1">
    <citation type="submission" date="2016-12" db="EMBL/GenBank/DDBJ databases">
        <title>The draft genome sequence of Actinophytocola xinjiangensis.</title>
        <authorList>
            <person name="Wang W."/>
            <person name="Yuan L."/>
        </authorList>
    </citation>
    <scope>NUCLEOTIDE SEQUENCE [LARGE SCALE GENOMIC DNA]</scope>
    <source>
        <strain evidence="5 6">CGMCC 4.4663</strain>
    </source>
</reference>